<evidence type="ECO:0000313" key="2">
    <source>
        <dbReference type="EMBL" id="EYB92052.1"/>
    </source>
</evidence>
<keyword evidence="3" id="KW-1185">Reference proteome</keyword>
<name>A0A016SNZ8_9BILA</name>
<dbReference type="EMBL" id="JARK01001534">
    <property type="protein sequence ID" value="EYB92052.1"/>
    <property type="molecule type" value="Genomic_DNA"/>
</dbReference>
<proteinExistence type="predicted"/>
<keyword evidence="1" id="KW-0812">Transmembrane</keyword>
<accession>A0A016SNZ8</accession>
<feature type="transmembrane region" description="Helical" evidence="1">
    <location>
        <begin position="25"/>
        <end position="45"/>
    </location>
</feature>
<reference evidence="3" key="1">
    <citation type="journal article" date="2015" name="Nat. Genet.">
        <title>The genome and transcriptome of the zoonotic hookworm Ancylostoma ceylanicum identify infection-specific gene families.</title>
        <authorList>
            <person name="Schwarz E.M."/>
            <person name="Hu Y."/>
            <person name="Antoshechkin I."/>
            <person name="Miller M.M."/>
            <person name="Sternberg P.W."/>
            <person name="Aroian R.V."/>
        </authorList>
    </citation>
    <scope>NUCLEOTIDE SEQUENCE</scope>
    <source>
        <strain evidence="3">HY135</strain>
    </source>
</reference>
<evidence type="ECO:0000256" key="1">
    <source>
        <dbReference type="SAM" id="Phobius"/>
    </source>
</evidence>
<gene>
    <name evidence="2" type="primary">Acey_s0198.g1609</name>
    <name evidence="2" type="ORF">Y032_0198g1609</name>
</gene>
<keyword evidence="1" id="KW-0472">Membrane</keyword>
<protein>
    <submittedName>
        <fullName evidence="2">Uncharacterized protein</fullName>
    </submittedName>
</protein>
<organism evidence="2 3">
    <name type="scientific">Ancylostoma ceylanicum</name>
    <dbReference type="NCBI Taxonomy" id="53326"/>
    <lineage>
        <taxon>Eukaryota</taxon>
        <taxon>Metazoa</taxon>
        <taxon>Ecdysozoa</taxon>
        <taxon>Nematoda</taxon>
        <taxon>Chromadorea</taxon>
        <taxon>Rhabditida</taxon>
        <taxon>Rhabditina</taxon>
        <taxon>Rhabditomorpha</taxon>
        <taxon>Strongyloidea</taxon>
        <taxon>Ancylostomatidae</taxon>
        <taxon>Ancylostomatinae</taxon>
        <taxon>Ancylostoma</taxon>
    </lineage>
</organism>
<sequence>MYMLKTPVTSITGSEVERLVNYRPLGIVIVIVLCMLISLCVYGHLPSARVASGRCAILNLVEKSQARFKSCSNSN</sequence>
<comment type="caution">
    <text evidence="2">The sequence shown here is derived from an EMBL/GenBank/DDBJ whole genome shotgun (WGS) entry which is preliminary data.</text>
</comment>
<dbReference type="Proteomes" id="UP000024635">
    <property type="component" value="Unassembled WGS sequence"/>
</dbReference>
<dbReference type="AlphaFoldDB" id="A0A016SNZ8"/>
<evidence type="ECO:0000313" key="3">
    <source>
        <dbReference type="Proteomes" id="UP000024635"/>
    </source>
</evidence>
<keyword evidence="1" id="KW-1133">Transmembrane helix</keyword>